<keyword evidence="2" id="KW-1185">Reference proteome</keyword>
<evidence type="ECO:0000313" key="2">
    <source>
        <dbReference type="Proteomes" id="UP000006316"/>
    </source>
</evidence>
<organism evidence="1 2">
    <name type="scientific">Neobacillus bataviensis LMG 21833</name>
    <dbReference type="NCBI Taxonomy" id="1117379"/>
    <lineage>
        <taxon>Bacteria</taxon>
        <taxon>Bacillati</taxon>
        <taxon>Bacillota</taxon>
        <taxon>Bacilli</taxon>
        <taxon>Bacillales</taxon>
        <taxon>Bacillaceae</taxon>
        <taxon>Neobacillus</taxon>
    </lineage>
</organism>
<sequence length="130" mass="14235">MPNAGDFFITTLQKSHLEWGTHRYTGTRDIIYGEGYLQIPRKDAKAIGIYNSNHSSGLNTFNCNSADGFLSNVPLKASGSMAAGDVYAKQFQGSGNLQLLGGWFHHVGAKKGDRVKVTWTSPTDIEIEKL</sequence>
<dbReference type="AlphaFoldDB" id="K6CDR5"/>
<dbReference type="Proteomes" id="UP000006316">
    <property type="component" value="Unassembled WGS sequence"/>
</dbReference>
<reference evidence="1 2" key="1">
    <citation type="journal article" date="2012" name="Front. Microbiol.">
        <title>Redundancy and modularity in membrane-associated dissimilatory nitrate reduction in Bacillus.</title>
        <authorList>
            <person name="Heylen K."/>
            <person name="Keltjens J."/>
        </authorList>
    </citation>
    <scope>NUCLEOTIDE SEQUENCE [LARGE SCALE GENOMIC DNA]</scope>
    <source>
        <strain evidence="2">LMG 21833T</strain>
    </source>
</reference>
<dbReference type="RefSeq" id="WP_007085121.1">
    <property type="nucleotide sequence ID" value="NZ_AJLS01000057.1"/>
</dbReference>
<dbReference type="STRING" id="1117379.BABA_10521"/>
<evidence type="ECO:0000313" key="1">
    <source>
        <dbReference type="EMBL" id="EKN69290.1"/>
    </source>
</evidence>
<protein>
    <submittedName>
        <fullName evidence="1">Uncharacterized protein</fullName>
    </submittedName>
</protein>
<name>K6CDR5_9BACI</name>
<dbReference type="EMBL" id="AJLS01000057">
    <property type="protein sequence ID" value="EKN69290.1"/>
    <property type="molecule type" value="Genomic_DNA"/>
</dbReference>
<comment type="caution">
    <text evidence="1">The sequence shown here is derived from an EMBL/GenBank/DDBJ whole genome shotgun (WGS) entry which is preliminary data.</text>
</comment>
<gene>
    <name evidence="1" type="ORF">BABA_10521</name>
</gene>
<dbReference type="eggNOG" id="ENOG50321UZ">
    <property type="taxonomic scope" value="Bacteria"/>
</dbReference>
<dbReference type="OrthoDB" id="1907071at2"/>
<accession>K6CDR5</accession>
<proteinExistence type="predicted"/>